<dbReference type="SUPFAM" id="SSF52047">
    <property type="entry name" value="RNI-like"/>
    <property type="match status" value="1"/>
</dbReference>
<dbReference type="STRING" id="914234.M2RCJ3"/>
<dbReference type="EMBL" id="KB445791">
    <property type="protein sequence ID" value="EMD42170.1"/>
    <property type="molecule type" value="Genomic_DNA"/>
</dbReference>
<accession>M2RCJ3</accession>
<reference evidence="1 2" key="1">
    <citation type="journal article" date="2012" name="Proc. Natl. Acad. Sci. U.S.A.">
        <title>Comparative genomics of Ceriporiopsis subvermispora and Phanerochaete chrysosporium provide insight into selective ligninolysis.</title>
        <authorList>
            <person name="Fernandez-Fueyo E."/>
            <person name="Ruiz-Duenas F.J."/>
            <person name="Ferreira P."/>
            <person name="Floudas D."/>
            <person name="Hibbett D.S."/>
            <person name="Canessa P."/>
            <person name="Larrondo L.F."/>
            <person name="James T.Y."/>
            <person name="Seelenfreund D."/>
            <person name="Lobos S."/>
            <person name="Polanco R."/>
            <person name="Tello M."/>
            <person name="Honda Y."/>
            <person name="Watanabe T."/>
            <person name="Watanabe T."/>
            <person name="Ryu J.S."/>
            <person name="Kubicek C.P."/>
            <person name="Schmoll M."/>
            <person name="Gaskell J."/>
            <person name="Hammel K.E."/>
            <person name="St John F.J."/>
            <person name="Vanden Wymelenberg A."/>
            <person name="Sabat G."/>
            <person name="Splinter BonDurant S."/>
            <person name="Syed K."/>
            <person name="Yadav J.S."/>
            <person name="Doddapaneni H."/>
            <person name="Subramanian V."/>
            <person name="Lavin J.L."/>
            <person name="Oguiza J.A."/>
            <person name="Perez G."/>
            <person name="Pisabarro A.G."/>
            <person name="Ramirez L."/>
            <person name="Santoyo F."/>
            <person name="Master E."/>
            <person name="Coutinho P.M."/>
            <person name="Henrissat B."/>
            <person name="Lombard V."/>
            <person name="Magnuson J.K."/>
            <person name="Kuees U."/>
            <person name="Hori C."/>
            <person name="Igarashi K."/>
            <person name="Samejima M."/>
            <person name="Held B.W."/>
            <person name="Barry K.W."/>
            <person name="LaButti K.M."/>
            <person name="Lapidus A."/>
            <person name="Lindquist E.A."/>
            <person name="Lucas S.M."/>
            <person name="Riley R."/>
            <person name="Salamov A.A."/>
            <person name="Hoffmeister D."/>
            <person name="Schwenk D."/>
            <person name="Hadar Y."/>
            <person name="Yarden O."/>
            <person name="de Vries R.P."/>
            <person name="Wiebenga A."/>
            <person name="Stenlid J."/>
            <person name="Eastwood D."/>
            <person name="Grigoriev I.V."/>
            <person name="Berka R.M."/>
            <person name="Blanchette R.A."/>
            <person name="Kersten P."/>
            <person name="Martinez A.T."/>
            <person name="Vicuna R."/>
            <person name="Cullen D."/>
        </authorList>
    </citation>
    <scope>NUCLEOTIDE SEQUENCE [LARGE SCALE GENOMIC DNA]</scope>
    <source>
        <strain evidence="1 2">B</strain>
    </source>
</reference>
<proteinExistence type="predicted"/>
<dbReference type="InterPro" id="IPR032675">
    <property type="entry name" value="LRR_dom_sf"/>
</dbReference>
<gene>
    <name evidence="1" type="ORF">CERSUDRAFT_79767</name>
</gene>
<sequence length="370" mass="41519">MPNIPPELSDYIVDFLYNDPASLRACSLTCRAWVPTARLHLLEKVTLLTPRMCASFDRLMEASPNLGAYVQEFNVAKLTMTGMSAQDTAAALTMAEHVLPRIFTHLSNVRSFSVSCLDADVAIIISLAQHPSVSELILEYCQFPSFGDFVDLFHSFPQLRNLTMRGVTWRSKELGPRARPEPPRLQSVELGKDMDMSTLTRWMVEESLHRDVESLSIACVTEDDVIAAEPFLEALGPALKNLEFHWFCSGMYVTLPSSFTIESCTKLRTLSLHSPVTFDCYALPWITSLLSHIASNDIESIALEVRLLGDLNAINWEGIEELLAEPKFKSLRTLLIKVLLWKGTTDDLAEVKSDIRARLSQLELKGIVRM</sequence>
<organism evidence="1 2">
    <name type="scientific">Ceriporiopsis subvermispora (strain B)</name>
    <name type="common">White-rot fungus</name>
    <name type="synonym">Gelatoporia subvermispora</name>
    <dbReference type="NCBI Taxonomy" id="914234"/>
    <lineage>
        <taxon>Eukaryota</taxon>
        <taxon>Fungi</taxon>
        <taxon>Dikarya</taxon>
        <taxon>Basidiomycota</taxon>
        <taxon>Agaricomycotina</taxon>
        <taxon>Agaricomycetes</taxon>
        <taxon>Polyporales</taxon>
        <taxon>Gelatoporiaceae</taxon>
        <taxon>Gelatoporia</taxon>
    </lineage>
</organism>
<name>M2RCJ3_CERS8</name>
<dbReference type="AlphaFoldDB" id="M2RCJ3"/>
<dbReference type="SUPFAM" id="SSF81383">
    <property type="entry name" value="F-box domain"/>
    <property type="match status" value="1"/>
</dbReference>
<evidence type="ECO:0000313" key="1">
    <source>
        <dbReference type="EMBL" id="EMD42170.1"/>
    </source>
</evidence>
<dbReference type="OrthoDB" id="2977329at2759"/>
<protein>
    <recommendedName>
        <fullName evidence="3">F-box domain-containing protein</fullName>
    </recommendedName>
</protein>
<dbReference type="InterPro" id="IPR036047">
    <property type="entry name" value="F-box-like_dom_sf"/>
</dbReference>
<dbReference type="Gene3D" id="3.80.10.10">
    <property type="entry name" value="Ribonuclease Inhibitor"/>
    <property type="match status" value="1"/>
</dbReference>
<dbReference type="Proteomes" id="UP000016930">
    <property type="component" value="Unassembled WGS sequence"/>
</dbReference>
<evidence type="ECO:0008006" key="3">
    <source>
        <dbReference type="Google" id="ProtNLM"/>
    </source>
</evidence>
<evidence type="ECO:0000313" key="2">
    <source>
        <dbReference type="Proteomes" id="UP000016930"/>
    </source>
</evidence>
<keyword evidence="2" id="KW-1185">Reference proteome</keyword>
<dbReference type="HOGENOM" id="CLU_036316_4_0_1"/>